<name>G4QDK2_TAYAM</name>
<comment type="similarity">
    <text evidence="2 7">Belongs to the thioredoxin family. DsbC subfamily.</text>
</comment>
<feature type="chain" id="PRO_5010004553" description="Thiol:disulfide interchange protein" evidence="7">
    <location>
        <begin position="23"/>
        <end position="279"/>
    </location>
</feature>
<dbReference type="PANTHER" id="PTHR35272:SF3">
    <property type="entry name" value="THIOL:DISULFIDE INTERCHANGE PROTEIN DSBC"/>
    <property type="match status" value="1"/>
</dbReference>
<dbReference type="RefSeq" id="WP_014110917.1">
    <property type="nucleotide sequence ID" value="NC_016043.1"/>
</dbReference>
<dbReference type="STRING" id="1008459.TASI_0230"/>
<reference evidence="10 11" key="2">
    <citation type="journal article" date="2012" name="PLoS ONE">
        <title>Genomic characterization of the taylorella genus.</title>
        <authorList>
            <person name="Hebert L."/>
            <person name="Moumen B."/>
            <person name="Pons N."/>
            <person name="Duquesne F."/>
            <person name="Breuil M.F."/>
            <person name="Goux D."/>
            <person name="Batto J.M."/>
            <person name="Laugier C."/>
            <person name="Renault P."/>
            <person name="Petry S."/>
        </authorList>
    </citation>
    <scope>NUCLEOTIDE SEQUENCE [LARGE SCALE GENOMIC DNA]</scope>
    <source>
        <strain evidence="10 11">MCE3</strain>
    </source>
</reference>
<organism evidence="10 11">
    <name type="scientific">Taylorella asinigenitalis (strain MCE3)</name>
    <dbReference type="NCBI Taxonomy" id="1008459"/>
    <lineage>
        <taxon>Bacteria</taxon>
        <taxon>Pseudomonadati</taxon>
        <taxon>Pseudomonadota</taxon>
        <taxon>Betaproteobacteria</taxon>
        <taxon>Burkholderiales</taxon>
        <taxon>Alcaligenaceae</taxon>
        <taxon>Taylorella</taxon>
    </lineage>
</organism>
<feature type="domain" description="Disulphide bond isomerase DsbC/G N-terminal" evidence="8">
    <location>
        <begin position="69"/>
        <end position="129"/>
    </location>
</feature>
<dbReference type="Proteomes" id="UP000009284">
    <property type="component" value="Chromosome"/>
</dbReference>
<dbReference type="InterPro" id="IPR036249">
    <property type="entry name" value="Thioredoxin-like_sf"/>
</dbReference>
<proteinExistence type="inferred from homology"/>
<evidence type="ECO:0000256" key="2">
    <source>
        <dbReference type="ARBA" id="ARBA00009813"/>
    </source>
</evidence>
<evidence type="ECO:0000256" key="1">
    <source>
        <dbReference type="ARBA" id="ARBA00004418"/>
    </source>
</evidence>
<evidence type="ECO:0000259" key="9">
    <source>
        <dbReference type="Pfam" id="PF13098"/>
    </source>
</evidence>
<dbReference type="PANTHER" id="PTHR35272">
    <property type="entry name" value="THIOL:DISULFIDE INTERCHANGE PROTEIN DSBC-RELATED"/>
    <property type="match status" value="1"/>
</dbReference>
<dbReference type="InterPro" id="IPR018950">
    <property type="entry name" value="DiS-bond_isomerase_DsbC/G_N"/>
</dbReference>
<dbReference type="AlphaFoldDB" id="G4QDK2"/>
<dbReference type="SUPFAM" id="SSF54423">
    <property type="entry name" value="DsbC/DsbG N-terminal domain-like"/>
    <property type="match status" value="1"/>
</dbReference>
<sequence>MKLKFNSIFAVLTLSSFASVVAAQNAAVVPPLGAVEKAPVEQTKAEKAEATSEKSNVEKAGALPQEKINAITSNIEKSFGVKVLEVNATPYTGLFEVLTNETIVYTDADSSFILAGHLFDTKTTDNLTQQRVKEQSAKAFAKLPVGEAVKRVKGKGTRKLVTFEDPNCRYCKALYKELEQMDDVTIYTFLVPILAKDSVTKVRDIMCSSNPALTWHEWIEKGQKPAPQSKANCEEPNPKTLDLARSVDVRGVPVILFPNGERRNGFVRLSEIEEIISQK</sequence>
<keyword evidence="6 7" id="KW-0676">Redox-active center</keyword>
<dbReference type="Pfam" id="PF10411">
    <property type="entry name" value="DsbC_N"/>
    <property type="match status" value="1"/>
</dbReference>
<keyword evidence="4 7" id="KW-0574">Periplasm</keyword>
<keyword evidence="11" id="KW-1185">Reference proteome</keyword>
<comment type="function">
    <text evidence="7">Required for disulfide bond formation in some periplasmic proteins. Acts by transferring its disulfide bond to other proteins and is reduced in the process.</text>
</comment>
<evidence type="ECO:0000313" key="11">
    <source>
        <dbReference type="Proteomes" id="UP000009284"/>
    </source>
</evidence>
<evidence type="ECO:0000259" key="8">
    <source>
        <dbReference type="Pfam" id="PF10411"/>
    </source>
</evidence>
<evidence type="ECO:0000256" key="7">
    <source>
        <dbReference type="RuleBase" id="RU364038"/>
    </source>
</evidence>
<dbReference type="EMBL" id="CP003059">
    <property type="protein sequence ID" value="AEP36019.1"/>
    <property type="molecule type" value="Genomic_DNA"/>
</dbReference>
<dbReference type="InterPro" id="IPR051470">
    <property type="entry name" value="Thiol:disulfide_interchange"/>
</dbReference>
<gene>
    <name evidence="10" type="ordered locus">TASI_0230</name>
</gene>
<dbReference type="Gene3D" id="3.40.30.10">
    <property type="entry name" value="Glutaredoxin"/>
    <property type="match status" value="1"/>
</dbReference>
<dbReference type="InterPro" id="IPR012336">
    <property type="entry name" value="Thioredoxin-like_fold"/>
</dbReference>
<keyword evidence="5" id="KW-1015">Disulfide bond</keyword>
<keyword evidence="3 7" id="KW-0732">Signal</keyword>
<evidence type="ECO:0000256" key="3">
    <source>
        <dbReference type="ARBA" id="ARBA00022729"/>
    </source>
</evidence>
<dbReference type="eggNOG" id="COG1651">
    <property type="taxonomic scope" value="Bacteria"/>
</dbReference>
<dbReference type="KEGG" id="tas:TASI_0230"/>
<protein>
    <recommendedName>
        <fullName evidence="7">Thiol:disulfide interchange protein</fullName>
    </recommendedName>
</protein>
<dbReference type="InterPro" id="IPR009094">
    <property type="entry name" value="DiS-bond_isomerase_DsbC/G_N_sf"/>
</dbReference>
<evidence type="ECO:0000256" key="6">
    <source>
        <dbReference type="ARBA" id="ARBA00023284"/>
    </source>
</evidence>
<feature type="signal peptide" evidence="7">
    <location>
        <begin position="1"/>
        <end position="22"/>
    </location>
</feature>
<evidence type="ECO:0000256" key="5">
    <source>
        <dbReference type="ARBA" id="ARBA00023157"/>
    </source>
</evidence>
<dbReference type="Pfam" id="PF13098">
    <property type="entry name" value="Thioredoxin_2"/>
    <property type="match status" value="1"/>
</dbReference>
<feature type="domain" description="Thioredoxin-like fold" evidence="9">
    <location>
        <begin position="152"/>
        <end position="275"/>
    </location>
</feature>
<dbReference type="SUPFAM" id="SSF52833">
    <property type="entry name" value="Thioredoxin-like"/>
    <property type="match status" value="1"/>
</dbReference>
<dbReference type="GO" id="GO:0042597">
    <property type="term" value="C:periplasmic space"/>
    <property type="evidence" value="ECO:0007669"/>
    <property type="project" value="UniProtKB-SubCell"/>
</dbReference>
<dbReference type="CDD" id="cd03020">
    <property type="entry name" value="DsbA_DsbC_DsbG"/>
    <property type="match status" value="1"/>
</dbReference>
<evidence type="ECO:0000256" key="4">
    <source>
        <dbReference type="ARBA" id="ARBA00022764"/>
    </source>
</evidence>
<reference key="1">
    <citation type="submission" date="2011-09" db="EMBL/GenBank/DDBJ databases">
        <title>Genomic characterization of the Taylorella genus.</title>
        <authorList>
            <person name="Hebert L."/>
            <person name="Moumen B."/>
            <person name="Pons N."/>
            <person name="Duquesne F."/>
            <person name="Breuil M.-F."/>
            <person name="Goux D."/>
            <person name="Batto J.-M."/>
            <person name="Renault P."/>
            <person name="Laugier C."/>
            <person name="Petry S."/>
        </authorList>
    </citation>
    <scope>NUCLEOTIDE SEQUENCE</scope>
    <source>
        <strain>MCE3</strain>
    </source>
</reference>
<dbReference type="HOGENOM" id="CLU_083593_1_0_4"/>
<dbReference type="InterPro" id="IPR033954">
    <property type="entry name" value="DiS-bond_Isoase_DsbC/G"/>
</dbReference>
<evidence type="ECO:0000313" key="10">
    <source>
        <dbReference type="EMBL" id="AEP36019.1"/>
    </source>
</evidence>
<dbReference type="Gene3D" id="3.10.450.70">
    <property type="entry name" value="Disulphide bond isomerase, DsbC/G, N-terminal"/>
    <property type="match status" value="1"/>
</dbReference>
<dbReference type="OrthoDB" id="12976at2"/>
<comment type="subcellular location">
    <subcellularLocation>
        <location evidence="1 7">Periplasm</location>
    </subcellularLocation>
</comment>
<accession>G4QDK2</accession>